<dbReference type="PROSITE" id="PS51186">
    <property type="entry name" value="GNAT"/>
    <property type="match status" value="1"/>
</dbReference>
<sequence>MSDFPEVIETADIRLRPMAVSDLNGVVQQLGEPETARWMAAARQPFEHRDAEDILAIGQDPAHRLRIVEQDGTMIGGLCLVPDLWFWLDRSARGHGIMSQALRTAITAHFARPAPPLIATCRDDNLPSQTLLSRLGFARRPAGRRMFFHVEGRALPCHDHVMTSGQWFQLHPPVLRHGRLTLRPAVQKDAATLMAMLPRAGNAGDDDGVWPRPEALPLFIELHRCRTPDRGLFVVEDQHTRVIAMVLRAATGLPVEIRYLSPEEAACHTTELEAMLARHLC</sequence>
<dbReference type="InterPro" id="IPR000182">
    <property type="entry name" value="GNAT_dom"/>
</dbReference>
<keyword evidence="6" id="KW-1185">Reference proteome</keyword>
<dbReference type="Proteomes" id="UP000199630">
    <property type="component" value="Unassembled WGS sequence"/>
</dbReference>
<dbReference type="InterPro" id="IPR051531">
    <property type="entry name" value="N-acetyltransferase"/>
</dbReference>
<protein>
    <submittedName>
        <fullName evidence="5">Protein N-acetyltransferase, RimJ/RimL family</fullName>
    </submittedName>
</protein>
<dbReference type="Pfam" id="PF13302">
    <property type="entry name" value="Acetyltransf_3"/>
    <property type="match status" value="1"/>
</dbReference>
<keyword evidence="2" id="KW-0012">Acyltransferase</keyword>
<dbReference type="RefSeq" id="WP_090061919.1">
    <property type="nucleotide sequence ID" value="NZ_FORH01000007.1"/>
</dbReference>
<accession>A0A1I3VKP2</accession>
<evidence type="ECO:0000313" key="5">
    <source>
        <dbReference type="EMBL" id="SFJ95948.1"/>
    </source>
</evidence>
<dbReference type="EMBL" id="FORH01000007">
    <property type="protein sequence ID" value="SFJ95948.1"/>
    <property type="molecule type" value="Genomic_DNA"/>
</dbReference>
<dbReference type="AlphaFoldDB" id="A0A1I3VKP2"/>
<dbReference type="OrthoDB" id="9804153at2"/>
<evidence type="ECO:0000256" key="1">
    <source>
        <dbReference type="ARBA" id="ARBA00022679"/>
    </source>
</evidence>
<keyword evidence="1 5" id="KW-0808">Transferase</keyword>
<dbReference type="GO" id="GO:0016747">
    <property type="term" value="F:acyltransferase activity, transferring groups other than amino-acyl groups"/>
    <property type="evidence" value="ECO:0007669"/>
    <property type="project" value="InterPro"/>
</dbReference>
<reference evidence="6" key="1">
    <citation type="submission" date="2016-10" db="EMBL/GenBank/DDBJ databases">
        <authorList>
            <person name="Varghese N."/>
            <person name="Submissions S."/>
        </authorList>
    </citation>
    <scope>NUCLEOTIDE SEQUENCE [LARGE SCALE GENOMIC DNA]</scope>
    <source>
        <strain evidence="6">DSM 26471</strain>
    </source>
</reference>
<dbReference type="PANTHER" id="PTHR43792:SF8">
    <property type="entry name" value="[RIBOSOMAL PROTEIN US5]-ALANINE N-ACETYLTRANSFERASE"/>
    <property type="match status" value="1"/>
</dbReference>
<dbReference type="STRING" id="588602.SAMN04487991_3422"/>
<dbReference type="PANTHER" id="PTHR43792">
    <property type="entry name" value="GNAT FAMILY, PUTATIVE (AFU_ORTHOLOGUE AFUA_3G00765)-RELATED-RELATED"/>
    <property type="match status" value="1"/>
</dbReference>
<dbReference type="SUPFAM" id="SSF55729">
    <property type="entry name" value="Acyl-CoA N-acyltransferases (Nat)"/>
    <property type="match status" value="1"/>
</dbReference>
<name>A0A1I3VKP2_9RHOB</name>
<evidence type="ECO:0000256" key="2">
    <source>
        <dbReference type="ARBA" id="ARBA00023315"/>
    </source>
</evidence>
<dbReference type="InterPro" id="IPR016181">
    <property type="entry name" value="Acyl_CoA_acyltransferase"/>
</dbReference>
<dbReference type="Gene3D" id="3.40.630.30">
    <property type="match status" value="1"/>
</dbReference>
<comment type="similarity">
    <text evidence="3">Belongs to the acetyltransferase family. RimJ subfamily.</text>
</comment>
<proteinExistence type="inferred from homology"/>
<evidence type="ECO:0000259" key="4">
    <source>
        <dbReference type="PROSITE" id="PS51186"/>
    </source>
</evidence>
<feature type="domain" description="N-acetyltransferase" evidence="4">
    <location>
        <begin position="13"/>
        <end position="156"/>
    </location>
</feature>
<organism evidence="5 6">
    <name type="scientific">Celeribacter neptunius</name>
    <dbReference type="NCBI Taxonomy" id="588602"/>
    <lineage>
        <taxon>Bacteria</taxon>
        <taxon>Pseudomonadati</taxon>
        <taxon>Pseudomonadota</taxon>
        <taxon>Alphaproteobacteria</taxon>
        <taxon>Rhodobacterales</taxon>
        <taxon>Roseobacteraceae</taxon>
        <taxon>Celeribacter</taxon>
    </lineage>
</organism>
<gene>
    <name evidence="5" type="ORF">SAMN04487991_3422</name>
</gene>
<evidence type="ECO:0000256" key="3">
    <source>
        <dbReference type="ARBA" id="ARBA00038502"/>
    </source>
</evidence>
<evidence type="ECO:0000313" key="6">
    <source>
        <dbReference type="Proteomes" id="UP000199630"/>
    </source>
</evidence>